<evidence type="ECO:0000313" key="3">
    <source>
        <dbReference type="Proteomes" id="UP000708148"/>
    </source>
</evidence>
<accession>A0A8S1IYH9</accession>
<name>A0A8S1IYH9_9CHLO</name>
<sequence>MNNPPDWWETNWGRTDDAWPRRGTQECWDNRGDVCALPDRDHTVCLPGSKRGSTVNRGWALDPKSESCQPGVRCLYACEPGYYWTMFNQSETSNYDYEYGPKRGHCDGTWDYGTSTHGILCKEDGTLDLPEDKPLCQMGEDYVFAENHLDTHVFLCQTVFPGHEIFLIPTLVKPGESVMITTQPADYWHGPTYQKPTHGDFYLSFSGADIMEACTWDEISPSGASMLPYEVGSGVEDNGFVYSTHYFYQQPNSEIPQEKIGYQLDLQCESSEPGVCGPVFRNADVVKVDVLRKPAPGTTKVKFVFMPEEAHVEFPDTYREPNHNFLDPTKIPDPESRSHYGVVTRPAPVHSTTPVVPTVPAVPTAPTVPSSGVVE</sequence>
<feature type="non-terminal residue" evidence="2">
    <location>
        <position position="1"/>
    </location>
</feature>
<dbReference type="Pfam" id="PF03856">
    <property type="entry name" value="SUN"/>
    <property type="match status" value="1"/>
</dbReference>
<dbReference type="OrthoDB" id="5554151at2759"/>
<proteinExistence type="inferred from homology"/>
<evidence type="ECO:0000256" key="1">
    <source>
        <dbReference type="ARBA" id="ARBA00010579"/>
    </source>
</evidence>
<dbReference type="InterPro" id="IPR005556">
    <property type="entry name" value="SUN"/>
</dbReference>
<keyword evidence="3" id="KW-1185">Reference proteome</keyword>
<evidence type="ECO:0000313" key="2">
    <source>
        <dbReference type="EMBL" id="CAD7698864.1"/>
    </source>
</evidence>
<protein>
    <submittedName>
        <fullName evidence="2">Uncharacterized protein</fullName>
    </submittedName>
</protein>
<dbReference type="PANTHER" id="PTHR31654">
    <property type="entry name" value="SECRETED BETA-GLUCOSIDASE ADG3-RELATED"/>
    <property type="match status" value="1"/>
</dbReference>
<gene>
    <name evidence="2" type="ORF">OSTQU699_LOCUS4223</name>
</gene>
<organism evidence="2 3">
    <name type="scientific">Ostreobium quekettii</name>
    <dbReference type="NCBI Taxonomy" id="121088"/>
    <lineage>
        <taxon>Eukaryota</taxon>
        <taxon>Viridiplantae</taxon>
        <taxon>Chlorophyta</taxon>
        <taxon>core chlorophytes</taxon>
        <taxon>Ulvophyceae</taxon>
        <taxon>TCBD clade</taxon>
        <taxon>Bryopsidales</taxon>
        <taxon>Ostreobineae</taxon>
        <taxon>Ostreobiaceae</taxon>
        <taxon>Ostreobium</taxon>
    </lineage>
</organism>
<dbReference type="EMBL" id="CAJHUC010000896">
    <property type="protein sequence ID" value="CAD7698864.1"/>
    <property type="molecule type" value="Genomic_DNA"/>
</dbReference>
<dbReference type="PANTHER" id="PTHR31654:SF0">
    <property type="entry name" value="SECRETED BETA-GLUCOSIDASE ADG3-RELATED"/>
    <property type="match status" value="1"/>
</dbReference>
<comment type="caution">
    <text evidence="2">The sequence shown here is derived from an EMBL/GenBank/DDBJ whole genome shotgun (WGS) entry which is preliminary data.</text>
</comment>
<reference evidence="2" key="1">
    <citation type="submission" date="2020-12" db="EMBL/GenBank/DDBJ databases">
        <authorList>
            <person name="Iha C."/>
        </authorList>
    </citation>
    <scope>NUCLEOTIDE SEQUENCE</scope>
</reference>
<dbReference type="InterPro" id="IPR053088">
    <property type="entry name" value="Beta-glucosidase/SUN-like"/>
</dbReference>
<dbReference type="AlphaFoldDB" id="A0A8S1IYH9"/>
<comment type="similarity">
    <text evidence="1">Belongs to the SUN family.</text>
</comment>
<dbReference type="Proteomes" id="UP000708148">
    <property type="component" value="Unassembled WGS sequence"/>
</dbReference>